<dbReference type="InParanoid" id="A0A0D1XAK4"/>
<dbReference type="Proteomes" id="UP000053259">
    <property type="component" value="Unassembled WGS sequence"/>
</dbReference>
<evidence type="ECO:0000313" key="2">
    <source>
        <dbReference type="EMBL" id="KIV99235.1"/>
    </source>
</evidence>
<dbReference type="VEuPathDB" id="FungiDB:PV09_09099"/>
<feature type="region of interest" description="Disordered" evidence="1">
    <location>
        <begin position="1"/>
        <end position="89"/>
    </location>
</feature>
<sequence length="128" mass="14170">MSNFFQQAEGALENFSQQGGNNMGNDNNQDRNQQDQNQDQNYNDQSYQDQNQNYNDQGNSQYQNQQQSSNNSGGSFFKGAEQAGEDGLINTELNNFMNKEGVPSGADGAVDAFVDKEANQYLGGNNNF</sequence>
<protein>
    <submittedName>
        <fullName evidence="2">Uncharacterized protein</fullName>
    </submittedName>
</protein>
<proteinExistence type="predicted"/>
<evidence type="ECO:0000313" key="3">
    <source>
        <dbReference type="Proteomes" id="UP000053259"/>
    </source>
</evidence>
<reference evidence="2 3" key="1">
    <citation type="submission" date="2015-01" db="EMBL/GenBank/DDBJ databases">
        <title>The Genome Sequence of Ochroconis gallopava CBS43764.</title>
        <authorList>
            <consortium name="The Broad Institute Genomics Platform"/>
            <person name="Cuomo C."/>
            <person name="de Hoog S."/>
            <person name="Gorbushina A."/>
            <person name="Stielow B."/>
            <person name="Teixiera M."/>
            <person name="Abouelleil A."/>
            <person name="Chapman S.B."/>
            <person name="Priest M."/>
            <person name="Young S.K."/>
            <person name="Wortman J."/>
            <person name="Nusbaum C."/>
            <person name="Birren B."/>
        </authorList>
    </citation>
    <scope>NUCLEOTIDE SEQUENCE [LARGE SCALE GENOMIC DNA]</scope>
    <source>
        <strain evidence="2 3">CBS 43764</strain>
    </source>
</reference>
<dbReference type="OrthoDB" id="2872121at2759"/>
<dbReference type="HOGENOM" id="CLU_1961285_0_0_1"/>
<dbReference type="AlphaFoldDB" id="A0A0D1XAK4"/>
<dbReference type="GeneID" id="27317072"/>
<name>A0A0D1XAK4_9PEZI</name>
<gene>
    <name evidence="2" type="ORF">PV09_09099</name>
</gene>
<feature type="compositionally biased region" description="Low complexity" evidence="1">
    <location>
        <begin position="16"/>
        <end position="27"/>
    </location>
</feature>
<organism evidence="2 3">
    <name type="scientific">Verruconis gallopava</name>
    <dbReference type="NCBI Taxonomy" id="253628"/>
    <lineage>
        <taxon>Eukaryota</taxon>
        <taxon>Fungi</taxon>
        <taxon>Dikarya</taxon>
        <taxon>Ascomycota</taxon>
        <taxon>Pezizomycotina</taxon>
        <taxon>Dothideomycetes</taxon>
        <taxon>Pleosporomycetidae</taxon>
        <taxon>Venturiales</taxon>
        <taxon>Sympoventuriaceae</taxon>
        <taxon>Verruconis</taxon>
    </lineage>
</organism>
<feature type="compositionally biased region" description="Low complexity" evidence="1">
    <location>
        <begin position="34"/>
        <end position="75"/>
    </location>
</feature>
<evidence type="ECO:0000256" key="1">
    <source>
        <dbReference type="SAM" id="MobiDB-lite"/>
    </source>
</evidence>
<keyword evidence="3" id="KW-1185">Reference proteome</keyword>
<dbReference type="RefSeq" id="XP_016209105.1">
    <property type="nucleotide sequence ID" value="XM_016363091.1"/>
</dbReference>
<dbReference type="EMBL" id="KN847581">
    <property type="protein sequence ID" value="KIV99235.1"/>
    <property type="molecule type" value="Genomic_DNA"/>
</dbReference>
<accession>A0A0D1XAK4</accession>